<evidence type="ECO:0000313" key="1">
    <source>
        <dbReference type="EMBL" id="GEP72801.1"/>
    </source>
</evidence>
<dbReference type="PANTHER" id="PTHR39166:SF1">
    <property type="entry name" value="BLL1166 PROTEIN"/>
    <property type="match status" value="1"/>
</dbReference>
<dbReference type="EMBL" id="BKAM01000033">
    <property type="protein sequence ID" value="GEP72801.1"/>
    <property type="molecule type" value="Genomic_DNA"/>
</dbReference>
<accession>A0A512PNL7</accession>
<dbReference type="GO" id="GO:0016740">
    <property type="term" value="F:transferase activity"/>
    <property type="evidence" value="ECO:0007669"/>
    <property type="project" value="UniProtKB-KW"/>
</dbReference>
<keyword evidence="1" id="KW-0808">Transferase</keyword>
<dbReference type="RefSeq" id="WP_054748818.1">
    <property type="nucleotide sequence ID" value="NZ_BKAM01000033.1"/>
</dbReference>
<reference evidence="1 2" key="1">
    <citation type="submission" date="2019-07" db="EMBL/GenBank/DDBJ databases">
        <title>Whole genome shotgun sequence of Lactobacillus rapi NBRC 109618.</title>
        <authorList>
            <person name="Hosoyama A."/>
            <person name="Uohara A."/>
            <person name="Ohji S."/>
            <person name="Ichikawa N."/>
        </authorList>
    </citation>
    <scope>NUCLEOTIDE SEQUENCE [LARGE SCALE GENOMIC DNA]</scope>
    <source>
        <strain evidence="1 2">NBRC 109618</strain>
    </source>
</reference>
<dbReference type="AlphaFoldDB" id="A0A512PNL7"/>
<proteinExistence type="predicted"/>
<dbReference type="Proteomes" id="UP000321569">
    <property type="component" value="Unassembled WGS sequence"/>
</dbReference>
<dbReference type="Pfam" id="PF06042">
    <property type="entry name" value="NTP_transf_6"/>
    <property type="match status" value="1"/>
</dbReference>
<dbReference type="PANTHER" id="PTHR39166">
    <property type="entry name" value="BLL1166 PROTEIN"/>
    <property type="match status" value="1"/>
</dbReference>
<dbReference type="InterPro" id="IPR009267">
    <property type="entry name" value="NTP_transf_6"/>
</dbReference>
<gene>
    <name evidence="1" type="ORF">LRA02_16690</name>
</gene>
<name>A0A512PNL7_9LACO</name>
<dbReference type="STRING" id="1423795.FD12_GL002459"/>
<dbReference type="OrthoDB" id="1901124at2"/>
<sequence length="187" mass="21725">MKSSADLIKQIIANNSDLMRILKISQKLKLNQWALAAGSIRNTVWQVLSNQPVCLVSDVDIVFFDPEVPKTTDLLIENRLHQIAPEYHWQVKNEVYMNNYDFPDRPAFTSVEDAIAHFVETPTCIGAYLKDNELKLIAPYGTTDLANMKCRPIPIFKADDDHLAIYRNRILKKQWQQKWPKLEIDWQ</sequence>
<comment type="caution">
    <text evidence="1">The sequence shown here is derived from an EMBL/GenBank/DDBJ whole genome shotgun (WGS) entry which is preliminary data.</text>
</comment>
<protein>
    <submittedName>
        <fullName evidence="1">Nucleotidyltransferase</fullName>
    </submittedName>
</protein>
<evidence type="ECO:0000313" key="2">
    <source>
        <dbReference type="Proteomes" id="UP000321569"/>
    </source>
</evidence>
<organism evidence="1 2">
    <name type="scientific">Lentilactobacillus rapi</name>
    <dbReference type="NCBI Taxonomy" id="481723"/>
    <lineage>
        <taxon>Bacteria</taxon>
        <taxon>Bacillati</taxon>
        <taxon>Bacillota</taxon>
        <taxon>Bacilli</taxon>
        <taxon>Lactobacillales</taxon>
        <taxon>Lactobacillaceae</taxon>
        <taxon>Lentilactobacillus</taxon>
    </lineage>
</organism>